<dbReference type="PANTHER" id="PTHR40044:SF1">
    <property type="entry name" value="INTEGRAL MEMBRANE PROTEIN"/>
    <property type="match status" value="1"/>
</dbReference>
<reference evidence="2 3" key="1">
    <citation type="submission" date="2018-05" db="EMBL/GenBank/DDBJ databases">
        <title>Kurthia sibirica genome sequence.</title>
        <authorList>
            <person name="Maclea K.S."/>
            <person name="Goen A.E."/>
        </authorList>
    </citation>
    <scope>NUCLEOTIDE SEQUENCE [LARGE SCALE GENOMIC DNA]</scope>
    <source>
        <strain evidence="2 3">ATCC 49154</strain>
    </source>
</reference>
<evidence type="ECO:0000313" key="2">
    <source>
        <dbReference type="EMBL" id="PWI26510.1"/>
    </source>
</evidence>
<dbReference type="EMBL" id="QFVR01000002">
    <property type="protein sequence ID" value="PWI26510.1"/>
    <property type="molecule type" value="Genomic_DNA"/>
</dbReference>
<dbReference type="OrthoDB" id="1706970at2"/>
<keyword evidence="1" id="KW-1133">Transmembrane helix</keyword>
<evidence type="ECO:0008006" key="4">
    <source>
        <dbReference type="Google" id="ProtNLM"/>
    </source>
</evidence>
<feature type="transmembrane region" description="Helical" evidence="1">
    <location>
        <begin position="49"/>
        <end position="65"/>
    </location>
</feature>
<keyword evidence="1" id="KW-0812">Transmembrane</keyword>
<accession>A0A2U3APM6</accession>
<sequence length="161" mass="17894">MKIKFLATSGIIAALYIAVSLLVSPLAFGAIQFRFGEILNHLVIFNKKFFYAIIVGVFITNLFSPNGPLDLLFGVGQTALSLGIAILSAKYIKSIIKRMVLNSIVFAFMMWLISLELVILFDLPFLYTWLTVALGELGIMLIGIPIMLALNKRLHFQKLLA</sequence>
<evidence type="ECO:0000256" key="1">
    <source>
        <dbReference type="SAM" id="Phobius"/>
    </source>
</evidence>
<dbReference type="Proteomes" id="UP000245938">
    <property type="component" value="Unassembled WGS sequence"/>
</dbReference>
<feature type="transmembrane region" description="Helical" evidence="1">
    <location>
        <begin position="6"/>
        <end position="28"/>
    </location>
</feature>
<feature type="transmembrane region" description="Helical" evidence="1">
    <location>
        <begin position="99"/>
        <end position="121"/>
    </location>
</feature>
<organism evidence="2 3">
    <name type="scientific">Kurthia sibirica</name>
    <dbReference type="NCBI Taxonomy" id="202750"/>
    <lineage>
        <taxon>Bacteria</taxon>
        <taxon>Bacillati</taxon>
        <taxon>Bacillota</taxon>
        <taxon>Bacilli</taxon>
        <taxon>Bacillales</taxon>
        <taxon>Caryophanaceae</taxon>
        <taxon>Kurthia</taxon>
    </lineage>
</organism>
<comment type="caution">
    <text evidence="2">The sequence shown here is derived from an EMBL/GenBank/DDBJ whole genome shotgun (WGS) entry which is preliminary data.</text>
</comment>
<dbReference type="RefSeq" id="WP_109304681.1">
    <property type="nucleotide sequence ID" value="NZ_BJUF01000002.1"/>
</dbReference>
<dbReference type="AlphaFoldDB" id="A0A2U3APM6"/>
<proteinExistence type="predicted"/>
<evidence type="ECO:0000313" key="3">
    <source>
        <dbReference type="Proteomes" id="UP000245938"/>
    </source>
</evidence>
<dbReference type="PANTHER" id="PTHR40044">
    <property type="entry name" value="INTEGRAL MEMBRANE PROTEIN-RELATED"/>
    <property type="match status" value="1"/>
</dbReference>
<name>A0A2U3APM6_9BACL</name>
<dbReference type="PIRSF" id="PIRSF031501">
    <property type="entry name" value="QueT"/>
    <property type="match status" value="1"/>
</dbReference>
<feature type="transmembrane region" description="Helical" evidence="1">
    <location>
        <begin position="127"/>
        <end position="150"/>
    </location>
</feature>
<dbReference type="InterPro" id="IPR010387">
    <property type="entry name" value="QueT"/>
</dbReference>
<keyword evidence="3" id="KW-1185">Reference proteome</keyword>
<dbReference type="Pfam" id="PF06177">
    <property type="entry name" value="QueT"/>
    <property type="match status" value="1"/>
</dbReference>
<protein>
    <recommendedName>
        <fullName evidence="4">QueT transporter family protein</fullName>
    </recommendedName>
</protein>
<feature type="transmembrane region" description="Helical" evidence="1">
    <location>
        <begin position="71"/>
        <end position="92"/>
    </location>
</feature>
<gene>
    <name evidence="2" type="ORF">DEX24_01730</name>
</gene>
<keyword evidence="1" id="KW-0472">Membrane</keyword>